<gene>
    <name evidence="1" type="ORF">RPERSI_LOCUS18844</name>
</gene>
<sequence length="163" mass="18520">WQSALLHDKSSSICIQITQADNESESVNSLENDTSSLYSVSQFIFTSKLLPQMPNINNEKTTEIGTLASQLTELEIDEKTSSDEKDKGDKDSFIDDENKFNKTNDVCEELLLNMPSNIENNKCHDRDNANNGRDDQKNDKNNQDDKNDQKNDNGRVDKNDQKD</sequence>
<dbReference type="EMBL" id="CAJVQC010050535">
    <property type="protein sequence ID" value="CAG8789169.1"/>
    <property type="molecule type" value="Genomic_DNA"/>
</dbReference>
<accession>A0ACA9RF59</accession>
<dbReference type="Proteomes" id="UP000789920">
    <property type="component" value="Unassembled WGS sequence"/>
</dbReference>
<reference evidence="1" key="1">
    <citation type="submission" date="2021-06" db="EMBL/GenBank/DDBJ databases">
        <authorList>
            <person name="Kallberg Y."/>
            <person name="Tangrot J."/>
            <person name="Rosling A."/>
        </authorList>
    </citation>
    <scope>NUCLEOTIDE SEQUENCE</scope>
    <source>
        <strain evidence="1">MA461A</strain>
    </source>
</reference>
<feature type="non-terminal residue" evidence="1">
    <location>
        <position position="163"/>
    </location>
</feature>
<protein>
    <submittedName>
        <fullName evidence="1">14917_t:CDS:1</fullName>
    </submittedName>
</protein>
<evidence type="ECO:0000313" key="1">
    <source>
        <dbReference type="EMBL" id="CAG8789169.1"/>
    </source>
</evidence>
<proteinExistence type="predicted"/>
<keyword evidence="2" id="KW-1185">Reference proteome</keyword>
<evidence type="ECO:0000313" key="2">
    <source>
        <dbReference type="Proteomes" id="UP000789920"/>
    </source>
</evidence>
<organism evidence="1 2">
    <name type="scientific">Racocetra persica</name>
    <dbReference type="NCBI Taxonomy" id="160502"/>
    <lineage>
        <taxon>Eukaryota</taxon>
        <taxon>Fungi</taxon>
        <taxon>Fungi incertae sedis</taxon>
        <taxon>Mucoromycota</taxon>
        <taxon>Glomeromycotina</taxon>
        <taxon>Glomeromycetes</taxon>
        <taxon>Diversisporales</taxon>
        <taxon>Gigasporaceae</taxon>
        <taxon>Racocetra</taxon>
    </lineage>
</organism>
<comment type="caution">
    <text evidence="1">The sequence shown here is derived from an EMBL/GenBank/DDBJ whole genome shotgun (WGS) entry which is preliminary data.</text>
</comment>
<feature type="non-terminal residue" evidence="1">
    <location>
        <position position="1"/>
    </location>
</feature>
<name>A0ACA9RF59_9GLOM</name>